<name>A0A4P6YWE5_9LACO</name>
<protein>
    <submittedName>
        <fullName evidence="2">Uncharacterized protein</fullName>
    </submittedName>
</protein>
<dbReference type="RefSeq" id="WP_133364241.1">
    <property type="nucleotide sequence ID" value="NZ_CP037940.1"/>
</dbReference>
<organism evidence="2 3">
    <name type="scientific">Periweissella cryptocerci</name>
    <dbReference type="NCBI Taxonomy" id="2506420"/>
    <lineage>
        <taxon>Bacteria</taxon>
        <taxon>Bacillati</taxon>
        <taxon>Bacillota</taxon>
        <taxon>Bacilli</taxon>
        <taxon>Lactobacillales</taxon>
        <taxon>Lactobacillaceae</taxon>
        <taxon>Periweissella</taxon>
    </lineage>
</organism>
<keyword evidence="3" id="KW-1185">Reference proteome</keyword>
<keyword evidence="1" id="KW-0472">Membrane</keyword>
<gene>
    <name evidence="2" type="ORF">EQG49_12225</name>
</gene>
<proteinExistence type="predicted"/>
<dbReference type="EMBL" id="CP037940">
    <property type="protein sequence ID" value="QBO37164.1"/>
    <property type="molecule type" value="Genomic_DNA"/>
</dbReference>
<accession>A0A4P6YWE5</accession>
<reference evidence="3" key="1">
    <citation type="submission" date="2019-03" db="EMBL/GenBank/DDBJ databases">
        <title>Weissella sp. 26KH-42 Genome sequencing.</title>
        <authorList>
            <person name="Heo J."/>
            <person name="Kim S.-J."/>
            <person name="Kim J.-S."/>
            <person name="Hong S.-B."/>
            <person name="Kwon S.-W."/>
        </authorList>
    </citation>
    <scope>NUCLEOTIDE SEQUENCE [LARGE SCALE GENOMIC DNA]</scope>
    <source>
        <strain evidence="3">26KH-42</strain>
    </source>
</reference>
<evidence type="ECO:0000313" key="2">
    <source>
        <dbReference type="EMBL" id="QBO37164.1"/>
    </source>
</evidence>
<evidence type="ECO:0000313" key="3">
    <source>
        <dbReference type="Proteomes" id="UP000292886"/>
    </source>
</evidence>
<sequence length="59" mass="6655">MTQLKSFDLLWIVGLVLFGLGFGIDYTALKFFGGVLFFGALAQRYVCRIHDKRNAAVKK</sequence>
<dbReference type="KEGG" id="wei:EQG49_12225"/>
<keyword evidence="1" id="KW-0812">Transmembrane</keyword>
<feature type="transmembrane region" description="Helical" evidence="1">
    <location>
        <begin position="7"/>
        <end position="24"/>
    </location>
</feature>
<dbReference type="AlphaFoldDB" id="A0A4P6YWE5"/>
<keyword evidence="1" id="KW-1133">Transmembrane helix</keyword>
<evidence type="ECO:0000256" key="1">
    <source>
        <dbReference type="SAM" id="Phobius"/>
    </source>
</evidence>
<dbReference type="Proteomes" id="UP000292886">
    <property type="component" value="Chromosome"/>
</dbReference>